<protein>
    <submittedName>
        <fullName evidence="10">Hydrogenase 2 large subunit</fullName>
        <ecNumber evidence="10">1.12.99.6</ecNumber>
    </submittedName>
</protein>
<dbReference type="GO" id="GO:0030313">
    <property type="term" value="C:cell envelope"/>
    <property type="evidence" value="ECO:0007669"/>
    <property type="project" value="UniProtKB-SubCell"/>
</dbReference>
<dbReference type="EMBL" id="CP007028">
    <property type="protein sequence ID" value="AHE96106.1"/>
    <property type="molecule type" value="Genomic_DNA"/>
</dbReference>
<evidence type="ECO:0000256" key="7">
    <source>
        <dbReference type="ARBA" id="ARBA00023002"/>
    </source>
</evidence>
<dbReference type="PROSITE" id="PS00508">
    <property type="entry name" value="NI_HGENASE_L_2"/>
    <property type="match status" value="1"/>
</dbReference>
<dbReference type="AlphaFoldDB" id="W0DCT0"/>
<dbReference type="HOGENOM" id="CLU_030087_0_0_0"/>
<evidence type="ECO:0000256" key="5">
    <source>
        <dbReference type="ARBA" id="ARBA00022596"/>
    </source>
</evidence>
<feature type="binding site" evidence="8">
    <location>
        <position position="65"/>
    </location>
    <ligand>
        <name>Fe cation</name>
        <dbReference type="ChEBI" id="CHEBI:24875"/>
    </ligand>
</feature>
<evidence type="ECO:0000313" key="10">
    <source>
        <dbReference type="EMBL" id="AHE96106.1"/>
    </source>
</evidence>
<dbReference type="PANTHER" id="PTHR42958">
    <property type="entry name" value="HYDROGENASE-2 LARGE CHAIN"/>
    <property type="match status" value="1"/>
</dbReference>
<dbReference type="InterPro" id="IPR029014">
    <property type="entry name" value="NiFe-Hase_large"/>
</dbReference>
<accession>W0DCT0</accession>
<reference evidence="10 11" key="1">
    <citation type="submission" date="2013-12" db="EMBL/GenBank/DDBJ databases">
        <authorList>
            <consortium name="DOE Joint Genome Institute"/>
            <person name="Eisen J."/>
            <person name="Huntemann M."/>
            <person name="Han J."/>
            <person name="Chen A."/>
            <person name="Kyrpides N."/>
            <person name="Mavromatis K."/>
            <person name="Markowitz V."/>
            <person name="Palaniappan K."/>
            <person name="Ivanova N."/>
            <person name="Schaumberg A."/>
            <person name="Pati A."/>
            <person name="Liolios K."/>
            <person name="Nordberg H.P."/>
            <person name="Cantor M.N."/>
            <person name="Hua S.X."/>
            <person name="Woyke T."/>
        </authorList>
    </citation>
    <scope>NUCLEOTIDE SEQUENCE [LARGE SCALE GENOMIC DNA]</scope>
    <source>
        <strain evidence="10 11">DSM 23557</strain>
    </source>
</reference>
<dbReference type="InterPro" id="IPR018194">
    <property type="entry name" value="Ni-dep_hyd_lsu_Ni_BS"/>
</dbReference>
<comment type="cofactor">
    <cofactor evidence="8">
        <name>Fe cation</name>
        <dbReference type="ChEBI" id="CHEBI:24875"/>
    </cofactor>
</comment>
<evidence type="ECO:0000256" key="4">
    <source>
        <dbReference type="ARBA" id="ARBA00011771"/>
    </source>
</evidence>
<evidence type="ECO:0000256" key="8">
    <source>
        <dbReference type="PIRSR" id="PIRSR601501-1"/>
    </source>
</evidence>
<dbReference type="STRING" id="75906.THERU_04855"/>
<feature type="binding site" evidence="8">
    <location>
        <position position="43"/>
    </location>
    <ligand>
        <name>Mg(2+)</name>
        <dbReference type="ChEBI" id="CHEBI:18420"/>
    </ligand>
</feature>
<dbReference type="PANTHER" id="PTHR42958:SF2">
    <property type="entry name" value="UPTAKE HYDROGENASE LARGE SUBUNIT"/>
    <property type="match status" value="1"/>
</dbReference>
<dbReference type="Gene3D" id="1.10.645.10">
    <property type="entry name" value="Cytochrome-c3 Hydrogenase, chain B"/>
    <property type="match status" value="1"/>
</dbReference>
<keyword evidence="5 8" id="KW-0533">Nickel</keyword>
<dbReference type="InterPro" id="IPR050867">
    <property type="entry name" value="NiFe/NiFeSe_hydrgnase_LSU"/>
</dbReference>
<keyword evidence="6 8" id="KW-0479">Metal-binding</keyword>
<dbReference type="PATRIC" id="fig|75906.3.peg.946"/>
<dbReference type="GO" id="GO:0008901">
    <property type="term" value="F:ferredoxin hydrogenase activity"/>
    <property type="evidence" value="ECO:0007669"/>
    <property type="project" value="InterPro"/>
</dbReference>
<dbReference type="FunFam" id="1.10.645.10:FF:000002">
    <property type="entry name" value="Hydrogenase 2 large subunit"/>
    <property type="match status" value="2"/>
</dbReference>
<keyword evidence="7 9" id="KW-0560">Oxidoreductase</keyword>
<dbReference type="PROSITE" id="PS00507">
    <property type="entry name" value="NI_HGENASE_L_1"/>
    <property type="match status" value="1"/>
</dbReference>
<evidence type="ECO:0000256" key="3">
    <source>
        <dbReference type="ARBA" id="ARBA00009292"/>
    </source>
</evidence>
<evidence type="ECO:0000256" key="6">
    <source>
        <dbReference type="ARBA" id="ARBA00022723"/>
    </source>
</evidence>
<sequence>MARIVVDPVTRIEGHLRIELIVDEKTGKVVDAVSSGTMWRGIELILRGRDPRDAWAFAQRICGVCTSIHAQASVRCIEDALEIQIPKNTNYIRNIMYGSLQVHDHLVHFYHLHALDWVSPVEALKADPVQTAVLQNKILEKYGAIADLLPDPVGHRAYPRKFPKATPGYFRTFQEKIKKLVESGQLGIFAAHWWDHPDYKLLPPEVHLMAVAHYLNMLDVQREFFIPQVVFGGKNPHPHYIVGGMTCSISLDDMNAPVNAERLAVVEDAIYTQVEAVNLFYLTDLLAIGHIYVQKGQVYGGGLAKRRVIGYGEFPDEPYKGIKTGDYHNKILYHSNGVVENFVEGVEKAKYYPLVGKDFADPEVIQEFVAHSWYKYPDEKKGLHPWDGITEPNYTGPKEGTKTHWKYLDEQGKYSWIKSPRWRGKPCEVGPLARYIVVYTAVKQGHIKPSWMDEMVVKQIDFVSKVLDIPPHVWLTTTVGRTAARGLEAQLGAAANLYFLKKLYDNIKAGDTSVANMEKWDPSTWPKEAKGVGITEAPRGALGHWVIIKDGKIANYQCVVPTTWNGSPRDPMGGQGAFEECMKDTPLKVVDKPLEVLRGIHSFDPCLACSTHIYNAKGEEITNIKVQGSVPVCFTGG</sequence>
<dbReference type="OrthoDB" id="9761717at2"/>
<dbReference type="Pfam" id="PF00374">
    <property type="entry name" value="NiFeSe_Hases"/>
    <property type="match status" value="1"/>
</dbReference>
<name>W0DCT0_9AQUI</name>
<keyword evidence="11" id="KW-1185">Reference proteome</keyword>
<keyword evidence="8" id="KW-0408">Iron</keyword>
<dbReference type="Proteomes" id="UP000018914">
    <property type="component" value="Chromosome"/>
</dbReference>
<evidence type="ECO:0000256" key="9">
    <source>
        <dbReference type="RuleBase" id="RU003896"/>
    </source>
</evidence>
<keyword evidence="8" id="KW-0460">Magnesium</keyword>
<feature type="binding site" evidence="8">
    <location>
        <position position="65"/>
    </location>
    <ligand>
        <name>Ni(2+)</name>
        <dbReference type="ChEBI" id="CHEBI:49786"/>
    </ligand>
</feature>
<feature type="binding site" evidence="8">
    <location>
        <position position="606"/>
    </location>
    <ligand>
        <name>Ni(2+)</name>
        <dbReference type="ChEBI" id="CHEBI:49786"/>
    </ligand>
</feature>
<proteinExistence type="inferred from homology"/>
<comment type="cofactor">
    <cofactor evidence="1 8">
        <name>Ni(2+)</name>
        <dbReference type="ChEBI" id="CHEBI:49786"/>
    </cofactor>
</comment>
<dbReference type="GO" id="GO:0016151">
    <property type="term" value="F:nickel cation binding"/>
    <property type="evidence" value="ECO:0007669"/>
    <property type="project" value="InterPro"/>
</dbReference>
<comment type="subcellular location">
    <subcellularLocation>
        <location evidence="2">Cell envelope</location>
    </subcellularLocation>
</comment>
<dbReference type="EC" id="1.12.99.6" evidence="10"/>
<dbReference type="RefSeq" id="WP_025306136.1">
    <property type="nucleotide sequence ID" value="NZ_CP007028.1"/>
</dbReference>
<evidence type="ECO:0000313" key="11">
    <source>
        <dbReference type="Proteomes" id="UP000018914"/>
    </source>
</evidence>
<evidence type="ECO:0000256" key="2">
    <source>
        <dbReference type="ARBA" id="ARBA00004196"/>
    </source>
</evidence>
<feature type="binding site" evidence="8">
    <location>
        <position position="609"/>
    </location>
    <ligand>
        <name>Fe cation</name>
        <dbReference type="ChEBI" id="CHEBI:24875"/>
    </ligand>
</feature>
<feature type="binding site" evidence="8">
    <location>
        <position position="612"/>
    </location>
    <ligand>
        <name>Mg(2+)</name>
        <dbReference type="ChEBI" id="CHEBI:18420"/>
    </ligand>
</feature>
<gene>
    <name evidence="10" type="ORF">THERU_04855</name>
</gene>
<dbReference type="InterPro" id="IPR001501">
    <property type="entry name" value="Ni-dep_hyd_lsu"/>
</dbReference>
<evidence type="ECO:0000256" key="1">
    <source>
        <dbReference type="ARBA" id="ARBA00001967"/>
    </source>
</evidence>
<feature type="binding site" evidence="8">
    <location>
        <position position="62"/>
    </location>
    <ligand>
        <name>Mg(2+)</name>
        <dbReference type="ChEBI" id="CHEBI:18420"/>
    </ligand>
</feature>
<dbReference type="GO" id="GO:0033748">
    <property type="term" value="F:hydrogenase (acceptor) activity"/>
    <property type="evidence" value="ECO:0007669"/>
    <property type="project" value="UniProtKB-EC"/>
</dbReference>
<dbReference type="eggNOG" id="COG0374">
    <property type="taxonomic scope" value="Bacteria"/>
</dbReference>
<comment type="subunit">
    <text evidence="4">Heterodimer of a large and a small subunit.</text>
</comment>
<dbReference type="SUPFAM" id="SSF56762">
    <property type="entry name" value="HydB/Nqo4-like"/>
    <property type="match status" value="1"/>
</dbReference>
<dbReference type="KEGG" id="trd:THERU_04855"/>
<comment type="similarity">
    <text evidence="3 9">Belongs to the [NiFe]/[NiFeSe] hydrogenase large subunit family.</text>
</comment>
<organism evidence="11">
    <name type="scientific">Thermocrinis ruber</name>
    <dbReference type="NCBI Taxonomy" id="75906"/>
    <lineage>
        <taxon>Bacteria</taxon>
        <taxon>Pseudomonadati</taxon>
        <taxon>Aquificota</taxon>
        <taxon>Aquificia</taxon>
        <taxon>Aquificales</taxon>
        <taxon>Aquificaceae</taxon>
        <taxon>Thermocrinis</taxon>
    </lineage>
</organism>